<evidence type="ECO:0000313" key="1">
    <source>
        <dbReference type="EMBL" id="OPJ60033.1"/>
    </source>
</evidence>
<organism evidence="1 2">
    <name type="scientific">Clostridium oryzae</name>
    <dbReference type="NCBI Taxonomy" id="1450648"/>
    <lineage>
        <taxon>Bacteria</taxon>
        <taxon>Bacillati</taxon>
        <taxon>Bacillota</taxon>
        <taxon>Clostridia</taxon>
        <taxon>Eubacteriales</taxon>
        <taxon>Clostridiaceae</taxon>
        <taxon>Clostridium</taxon>
    </lineage>
</organism>
<comment type="caution">
    <text evidence="1">The sequence shown here is derived from an EMBL/GenBank/DDBJ whole genome shotgun (WGS) entry which is preliminary data.</text>
</comment>
<name>A0A1V4IJD3_9CLOT</name>
<keyword evidence="2" id="KW-1185">Reference proteome</keyword>
<dbReference type="RefSeq" id="WP_207652217.1">
    <property type="nucleotide sequence ID" value="NZ_MZGV01000036.1"/>
</dbReference>
<dbReference type="SUPFAM" id="SSF53850">
    <property type="entry name" value="Periplasmic binding protein-like II"/>
    <property type="match status" value="1"/>
</dbReference>
<dbReference type="InterPro" id="IPR006059">
    <property type="entry name" value="SBP"/>
</dbReference>
<dbReference type="Proteomes" id="UP000190080">
    <property type="component" value="Unassembled WGS sequence"/>
</dbReference>
<dbReference type="STRING" id="1450648.CLORY_30070"/>
<gene>
    <name evidence="1" type="primary">lipO_12</name>
    <name evidence="1" type="ORF">CLORY_30070</name>
</gene>
<dbReference type="AlphaFoldDB" id="A0A1V4IJD3"/>
<dbReference type="Pfam" id="PF13416">
    <property type="entry name" value="SBP_bac_8"/>
    <property type="match status" value="1"/>
</dbReference>
<dbReference type="PROSITE" id="PS51257">
    <property type="entry name" value="PROKAR_LIPOPROTEIN"/>
    <property type="match status" value="1"/>
</dbReference>
<accession>A0A1V4IJD3</accession>
<keyword evidence="1" id="KW-0449">Lipoprotein</keyword>
<dbReference type="EMBL" id="MZGV01000036">
    <property type="protein sequence ID" value="OPJ60033.1"/>
    <property type="molecule type" value="Genomic_DNA"/>
</dbReference>
<reference evidence="1 2" key="1">
    <citation type="submission" date="2017-03" db="EMBL/GenBank/DDBJ databases">
        <title>Genome sequence of Clostridium oryzae DSM 28571.</title>
        <authorList>
            <person name="Poehlein A."/>
            <person name="Daniel R."/>
        </authorList>
    </citation>
    <scope>NUCLEOTIDE SEQUENCE [LARGE SCALE GENOMIC DNA]</scope>
    <source>
        <strain evidence="1 2">DSM 28571</strain>
    </source>
</reference>
<proteinExistence type="predicted"/>
<evidence type="ECO:0000313" key="2">
    <source>
        <dbReference type="Proteomes" id="UP000190080"/>
    </source>
</evidence>
<dbReference type="Gene3D" id="3.40.190.10">
    <property type="entry name" value="Periplasmic binding protein-like II"/>
    <property type="match status" value="2"/>
</dbReference>
<protein>
    <submittedName>
        <fullName evidence="1">Lipoprotein LipO</fullName>
    </submittedName>
</protein>
<sequence>MKKALKRSISFVVLAGVLCGGMIGCKGKDATKHNTEKANGFQTKGLPIVKKPVTFKVLTMRWANMGDSFTKNKWLQDLETKTNVKIKWEIKSSNDWDTQKQVLLSSGELPDIIIGDGTFSDSDIVNNESLFRPVDDLVKKYMPNYQTALREYPDLKKTVTFPDGKMYSFGSAFPILPKVCNQPIINKTWLKKLGMKEPTTIDELEKVLQAFKTKDPNGNGKADEIPIIDIASMDLLNPFGITDLNGNNMIVKGDGSLEYYPTSEQYKAGIKWLQKLYSEGLIDREAFTEDATMVTSKRQAPDAARVGFTYAWTPDATFGKWSSQYEAIAPIKGPDGKQYASGDPNGNGSIGRNSAEISTSCKYPEVAARWIDQFYTGEASIQNFWGAIGTVVKKNSDNTYTLNDPPKGTSADAWYWDQSLRSFSPKYISADFKKKIKLSPKSGDGLKIELGKLGDPYVTTPFPKVMYTNDENEELPTLTTDINTYVQQTRAKWIIKGGIDQGWDAYVKKLKDMGLDKLVKIYTDGYNRYEKVK</sequence>